<evidence type="ECO:0008006" key="4">
    <source>
        <dbReference type="Google" id="ProtNLM"/>
    </source>
</evidence>
<dbReference type="RefSeq" id="WP_189413377.1">
    <property type="nucleotide sequence ID" value="NZ_BMYJ01000014.1"/>
</dbReference>
<organism evidence="2 3">
    <name type="scientific">Neogemmobacter tilapiae</name>
    <dbReference type="NCBI Taxonomy" id="875041"/>
    <lineage>
        <taxon>Bacteria</taxon>
        <taxon>Pseudomonadati</taxon>
        <taxon>Pseudomonadota</taxon>
        <taxon>Alphaproteobacteria</taxon>
        <taxon>Rhodobacterales</taxon>
        <taxon>Paracoccaceae</taxon>
        <taxon>Neogemmobacter</taxon>
    </lineage>
</organism>
<dbReference type="Proteomes" id="UP000638981">
    <property type="component" value="Unassembled WGS sequence"/>
</dbReference>
<keyword evidence="3" id="KW-1185">Reference proteome</keyword>
<proteinExistence type="predicted"/>
<keyword evidence="1" id="KW-1133">Transmembrane helix</keyword>
<evidence type="ECO:0000313" key="3">
    <source>
        <dbReference type="Proteomes" id="UP000638981"/>
    </source>
</evidence>
<protein>
    <recommendedName>
        <fullName evidence="4">Mercuric ion transport protein</fullName>
    </recommendedName>
</protein>
<accession>A0A918WR63</accession>
<reference evidence="2" key="1">
    <citation type="journal article" date="2014" name="Int. J. Syst. Evol. Microbiol.">
        <title>Complete genome sequence of Corynebacterium casei LMG S-19264T (=DSM 44701T), isolated from a smear-ripened cheese.</title>
        <authorList>
            <consortium name="US DOE Joint Genome Institute (JGI-PGF)"/>
            <person name="Walter F."/>
            <person name="Albersmeier A."/>
            <person name="Kalinowski J."/>
            <person name="Ruckert C."/>
        </authorList>
    </citation>
    <scope>NUCLEOTIDE SEQUENCE</scope>
    <source>
        <strain evidence="2">KCTC 23310</strain>
    </source>
</reference>
<evidence type="ECO:0000256" key="1">
    <source>
        <dbReference type="SAM" id="Phobius"/>
    </source>
</evidence>
<comment type="caution">
    <text evidence="2">The sequence shown here is derived from an EMBL/GenBank/DDBJ whole genome shotgun (WGS) entry which is preliminary data.</text>
</comment>
<reference evidence="2" key="2">
    <citation type="submission" date="2020-09" db="EMBL/GenBank/DDBJ databases">
        <authorList>
            <person name="Sun Q."/>
            <person name="Kim S."/>
        </authorList>
    </citation>
    <scope>NUCLEOTIDE SEQUENCE</scope>
    <source>
        <strain evidence="2">KCTC 23310</strain>
    </source>
</reference>
<evidence type="ECO:0000313" key="2">
    <source>
        <dbReference type="EMBL" id="GHC66680.1"/>
    </source>
</evidence>
<dbReference type="AlphaFoldDB" id="A0A918WR63"/>
<name>A0A918WR63_9RHOB</name>
<sequence>MDKAKTGMLVGAACVAACAGAGLWPLVLGGAAAGGLLGWIGGEIAILLALLPVAGGYWLWRRQPRKAACACPPDGGCQTGDACDVPRLKG</sequence>
<keyword evidence="1" id="KW-0812">Transmembrane</keyword>
<feature type="transmembrane region" description="Helical" evidence="1">
    <location>
        <begin position="39"/>
        <end position="60"/>
    </location>
</feature>
<keyword evidence="1" id="KW-0472">Membrane</keyword>
<dbReference type="EMBL" id="BMYJ01000014">
    <property type="protein sequence ID" value="GHC66680.1"/>
    <property type="molecule type" value="Genomic_DNA"/>
</dbReference>
<gene>
    <name evidence="2" type="ORF">GCM10007315_34410</name>
</gene>